<name>A0AAD3CS42_9STRA</name>
<dbReference type="InterPro" id="IPR053259">
    <property type="entry name" value="Golvesin-related_Golgi"/>
</dbReference>
<proteinExistence type="predicted"/>
<feature type="region of interest" description="Disordered" evidence="1">
    <location>
        <begin position="28"/>
        <end position="47"/>
    </location>
</feature>
<dbReference type="EMBL" id="BLLK01000045">
    <property type="protein sequence ID" value="GFH51082.1"/>
    <property type="molecule type" value="Genomic_DNA"/>
</dbReference>
<evidence type="ECO:0000313" key="3">
    <source>
        <dbReference type="Proteomes" id="UP001054902"/>
    </source>
</evidence>
<accession>A0AAD3CS42</accession>
<comment type="caution">
    <text evidence="2">The sequence shown here is derived from an EMBL/GenBank/DDBJ whole genome shotgun (WGS) entry which is preliminary data.</text>
</comment>
<dbReference type="InterPro" id="IPR027417">
    <property type="entry name" value="P-loop_NTPase"/>
</dbReference>
<dbReference type="Proteomes" id="UP001054902">
    <property type="component" value="Unassembled WGS sequence"/>
</dbReference>
<dbReference type="PANTHER" id="PTHR32301:SF6">
    <property type="entry name" value="GOLVESIN-RELATED"/>
    <property type="match status" value="1"/>
</dbReference>
<protein>
    <recommendedName>
        <fullName evidence="4">Sulfotransferase domain-containing protein</fullName>
    </recommendedName>
</protein>
<evidence type="ECO:0000256" key="1">
    <source>
        <dbReference type="SAM" id="MobiDB-lite"/>
    </source>
</evidence>
<reference evidence="2 3" key="1">
    <citation type="journal article" date="2021" name="Sci. Rep.">
        <title>The genome of the diatom Chaetoceros tenuissimus carries an ancient integrated fragment of an extant virus.</title>
        <authorList>
            <person name="Hongo Y."/>
            <person name="Kimura K."/>
            <person name="Takaki Y."/>
            <person name="Yoshida Y."/>
            <person name="Baba S."/>
            <person name="Kobayashi G."/>
            <person name="Nagasaki K."/>
            <person name="Hano T."/>
            <person name="Tomaru Y."/>
        </authorList>
    </citation>
    <scope>NUCLEOTIDE SEQUENCE [LARGE SCALE GENOMIC DNA]</scope>
    <source>
        <strain evidence="2 3">NIES-3715</strain>
    </source>
</reference>
<evidence type="ECO:0008006" key="4">
    <source>
        <dbReference type="Google" id="ProtNLM"/>
    </source>
</evidence>
<dbReference type="Gene3D" id="3.40.50.300">
    <property type="entry name" value="P-loop containing nucleotide triphosphate hydrolases"/>
    <property type="match status" value="1"/>
</dbReference>
<dbReference type="PANTHER" id="PTHR32301">
    <property type="entry name" value="COUNTIN RECEPTOR CNR3-RELATED"/>
    <property type="match status" value="1"/>
</dbReference>
<evidence type="ECO:0000313" key="2">
    <source>
        <dbReference type="EMBL" id="GFH51082.1"/>
    </source>
</evidence>
<sequence>MEDTSNENEGGIALSESKNDLDAILQSMLEQDDDPVPIDESSHANSDMSSLLPFGNVIHSDCEESCIDMDDTDGELGDEENGLYPADHQRVSSPTGNLGVEEVIIDKGMTHRRRVADTQTVSSEGSNSLSSILDSIGWSTRGKSHHSRGLSKNQRKGFLYKFLSSNIDSAHHQKQSSRRNLDDERLARSRASILMVSLFLIFFVVTNFVDVDDENEQQFHEHGTLPPDRGYHAGMSQYLAAPGIPKQDERPDHAVAYYESLPKDSKGRIIKPEVPLPPQLDFVADPYDTDKVHDTPLFWVIPRSGSSAVMGSFAECNNLVVAADFGAGEDLTSTELKVVENGNIKYVNVETYTLAGIVRAKQKGLIPSKIAKLVATPLFLDSLDLFDMNNHARAFTVLRHPIDRAASMFEKFQNENPEMSKGMTIETYARSQYVENNYLVRYLSGKIEGEVSKEELKIAKEVLKKFVIGFYDDLNGAFYRFEHYFDFVSGKGCKDKFQKKPYKKQQVKQGTEAWRLLQWQNALDIELYKYAKELYTKQGLKLF</sequence>
<organism evidence="2 3">
    <name type="scientific">Chaetoceros tenuissimus</name>
    <dbReference type="NCBI Taxonomy" id="426638"/>
    <lineage>
        <taxon>Eukaryota</taxon>
        <taxon>Sar</taxon>
        <taxon>Stramenopiles</taxon>
        <taxon>Ochrophyta</taxon>
        <taxon>Bacillariophyta</taxon>
        <taxon>Coscinodiscophyceae</taxon>
        <taxon>Chaetocerotophycidae</taxon>
        <taxon>Chaetocerotales</taxon>
        <taxon>Chaetocerotaceae</taxon>
        <taxon>Chaetoceros</taxon>
    </lineage>
</organism>
<gene>
    <name evidence="2" type="ORF">CTEN210_07558</name>
</gene>
<dbReference type="AlphaFoldDB" id="A0AAD3CS42"/>
<keyword evidence="3" id="KW-1185">Reference proteome</keyword>